<accession>A0A1V1P8K2</accession>
<feature type="compositionally biased region" description="Acidic residues" evidence="1">
    <location>
        <begin position="61"/>
        <end position="89"/>
    </location>
</feature>
<organism evidence="2 3">
    <name type="scientific">Candidatus Magnetoglobus multicellularis str. Araruama</name>
    <dbReference type="NCBI Taxonomy" id="890399"/>
    <lineage>
        <taxon>Bacteria</taxon>
        <taxon>Pseudomonadati</taxon>
        <taxon>Thermodesulfobacteriota</taxon>
        <taxon>Desulfobacteria</taxon>
        <taxon>Desulfobacterales</taxon>
        <taxon>Desulfobacteraceae</taxon>
        <taxon>Candidatus Magnetoglobus</taxon>
    </lineage>
</organism>
<dbReference type="AlphaFoldDB" id="A0A1V1P8K2"/>
<proteinExistence type="predicted"/>
<feature type="region of interest" description="Disordered" evidence="1">
    <location>
        <begin position="27"/>
        <end position="148"/>
    </location>
</feature>
<feature type="compositionally biased region" description="Basic and acidic residues" evidence="1">
    <location>
        <begin position="39"/>
        <end position="60"/>
    </location>
</feature>
<name>A0A1V1P8K2_9BACT</name>
<feature type="compositionally biased region" description="Basic and acidic residues" evidence="1">
    <location>
        <begin position="90"/>
        <end position="104"/>
    </location>
</feature>
<protein>
    <submittedName>
        <fullName evidence="2">Uncharacterized protein</fullName>
    </submittedName>
</protein>
<evidence type="ECO:0000313" key="3">
    <source>
        <dbReference type="Proteomes" id="UP000189670"/>
    </source>
</evidence>
<evidence type="ECO:0000256" key="1">
    <source>
        <dbReference type="SAM" id="MobiDB-lite"/>
    </source>
</evidence>
<dbReference type="EMBL" id="ATBP01000309">
    <property type="protein sequence ID" value="ETR71181.1"/>
    <property type="molecule type" value="Genomic_DNA"/>
</dbReference>
<feature type="compositionally biased region" description="Polar residues" evidence="1">
    <location>
        <begin position="137"/>
        <end position="148"/>
    </location>
</feature>
<sequence length="148" mass="17176">MIVSTSWSGEDKNVDQHLDETIEFKEDLEETHTNFSVNDDNREAADEYRAGSEPISHEEQNDTEVYESGEVYSEPDENYEYFDDSDDVQTDTKETKWDAVKTQDKEEDYPEYAEEPDETQADPNEPEVQPENEDTGNADTWNTEETNN</sequence>
<feature type="compositionally biased region" description="Acidic residues" evidence="1">
    <location>
        <begin position="105"/>
        <end position="136"/>
    </location>
</feature>
<dbReference type="Proteomes" id="UP000189670">
    <property type="component" value="Unassembled WGS sequence"/>
</dbReference>
<evidence type="ECO:0000313" key="2">
    <source>
        <dbReference type="EMBL" id="ETR71181.1"/>
    </source>
</evidence>
<reference evidence="3" key="1">
    <citation type="submission" date="2012-11" db="EMBL/GenBank/DDBJ databases">
        <authorList>
            <person name="Lucero-Rivera Y.E."/>
            <person name="Tovar-Ramirez D."/>
        </authorList>
    </citation>
    <scope>NUCLEOTIDE SEQUENCE [LARGE SCALE GENOMIC DNA]</scope>
    <source>
        <strain evidence="3">Araruama</strain>
    </source>
</reference>
<gene>
    <name evidence="2" type="ORF">OMM_08286</name>
</gene>
<comment type="caution">
    <text evidence="2">The sequence shown here is derived from an EMBL/GenBank/DDBJ whole genome shotgun (WGS) entry which is preliminary data.</text>
</comment>